<comment type="subcellular location">
    <subcellularLocation>
        <location evidence="1">Cell membrane</location>
        <topology evidence="1">Multi-pass membrane protein</topology>
    </subcellularLocation>
</comment>
<dbReference type="Gene3D" id="1.20.1640.10">
    <property type="entry name" value="Multidrug efflux transporter AcrB transmembrane domain"/>
    <property type="match status" value="2"/>
</dbReference>
<accession>A0A7I7MVK2</accession>
<dbReference type="KEGG" id="mshj:MSHI_40810"/>
<keyword evidence="4" id="KW-0812">Transmembrane</keyword>
<evidence type="ECO:0000313" key="7">
    <source>
        <dbReference type="EMBL" id="BBX76175.1"/>
    </source>
</evidence>
<proteinExistence type="inferred from homology"/>
<evidence type="ECO:0000256" key="5">
    <source>
        <dbReference type="ARBA" id="ARBA00022989"/>
    </source>
</evidence>
<dbReference type="EMBL" id="AP022575">
    <property type="protein sequence ID" value="BBX76175.1"/>
    <property type="molecule type" value="Genomic_DNA"/>
</dbReference>
<evidence type="ECO:0000313" key="8">
    <source>
        <dbReference type="Proteomes" id="UP000467236"/>
    </source>
</evidence>
<dbReference type="RefSeq" id="WP_232065387.1">
    <property type="nucleotide sequence ID" value="NZ_AP022575.1"/>
</dbReference>
<dbReference type="Pfam" id="PF03176">
    <property type="entry name" value="MMPL"/>
    <property type="match status" value="2"/>
</dbReference>
<reference evidence="7 8" key="1">
    <citation type="journal article" date="2019" name="Emerg. Microbes Infect.">
        <title>Comprehensive subspecies identification of 175 nontuberculous mycobacteria species based on 7547 genomic profiles.</title>
        <authorList>
            <person name="Matsumoto Y."/>
            <person name="Kinjo T."/>
            <person name="Motooka D."/>
            <person name="Nabeya D."/>
            <person name="Jung N."/>
            <person name="Uechi K."/>
            <person name="Horii T."/>
            <person name="Iida T."/>
            <person name="Fujita J."/>
            <person name="Nakamura S."/>
        </authorList>
    </citation>
    <scope>NUCLEOTIDE SEQUENCE [LARGE SCALE GENOMIC DNA]</scope>
    <source>
        <strain evidence="7 8">JCM 14233</strain>
    </source>
</reference>
<dbReference type="PANTHER" id="PTHR33406:SF6">
    <property type="entry name" value="MEMBRANE PROTEIN YDGH-RELATED"/>
    <property type="match status" value="1"/>
</dbReference>
<keyword evidence="5" id="KW-1133">Transmembrane helix</keyword>
<keyword evidence="6" id="KW-0472">Membrane</keyword>
<evidence type="ECO:0000256" key="6">
    <source>
        <dbReference type="ARBA" id="ARBA00023136"/>
    </source>
</evidence>
<organism evidence="7 8">
    <name type="scientific">Mycobacterium shinjukuense</name>
    <dbReference type="NCBI Taxonomy" id="398694"/>
    <lineage>
        <taxon>Bacteria</taxon>
        <taxon>Bacillati</taxon>
        <taxon>Actinomycetota</taxon>
        <taxon>Actinomycetes</taxon>
        <taxon>Mycobacteriales</taxon>
        <taxon>Mycobacteriaceae</taxon>
        <taxon>Mycobacterium</taxon>
    </lineage>
</organism>
<name>A0A7I7MVK2_9MYCO</name>
<dbReference type="GO" id="GO:0005886">
    <property type="term" value="C:plasma membrane"/>
    <property type="evidence" value="ECO:0007669"/>
    <property type="project" value="UniProtKB-SubCell"/>
</dbReference>
<dbReference type="PROSITE" id="PS50156">
    <property type="entry name" value="SSD"/>
    <property type="match status" value="1"/>
</dbReference>
<keyword evidence="3" id="KW-1003">Cell membrane</keyword>
<sequence length="977" mass="103469">MFKQFAAKAWARVDPFSVLGRFVVRAPWLMIFGWIAAVFLLAVAVPPLTKVVEGQTMRLLPPTAMAAAEQMATDFGESAQNTVIVVLTDQRGLQPAGEDVYRKLASALRGEGGDVTAVQDVLSTPALRPLMVSADNKAYFMAVTLRAPIGSPGASQAYQRITDIAHRFTAGSPLTAEVTGQPAMISDLLIISARDMHMIEIATAVLVLTILLVIYRRPVTVLLPLMTIGISVVAAQGVVSACTRLGLGVSTLTIALMTTMIVGAGTDYAVFLISRYHENVRSGSDSDQAVQRALRSVGKVIAASAATVAVTFLCMVFTHLPAFTSVGPALAISITTAFLAAVTLLPAILVLAGRRGWVAPRRELSGRLWQRSAVQIVRRREMHLLVSVAALIALASCAAFLRPTFNDRLQLPRSAPSNAGFAAMEAHFSTSTLLPQYIYVHSPHDMRTSRDLADLDHMAQRVSQLPNIAAVRGITRPAGQPLDQARLSFQAGAVGAELQNASTQISDRTDDLDALTTGADELAASLAKVRDQVRSASGSMAGLATTLNRLQQQLVTTEQLLHTIRGLANTNGSALMLVTSVVDSAGPMLDALNNSAQCSADPACSAGRSHLGQLVHAGNNGALDAVQALAQNLQSTVQQLNTLLATTGDSLRAAGITSPAGARPAIVRLQQGIDALTDGSQRLAAGVRMLVDQTKQMGLGMNEAASLLLSMKRDASHSSMAGMYIPPQVLNSDDFNNAAKMFISPDGHSARYVVETKFDPFSTAAMDQVKAILDTARGAQPNTSLSDASISMVGTTPMYSAIRNYYYDDLSLIVIATLVIVFCILIALLRAIVAPLYLIASVVLSYLSALGVGVAFFQFILHQAISSNVPPTAFIVLVAVGADYNLLLITRIREESTSGIRSGIIRAVRATGGVITSAGIIFAASMFGLLFGSISTMVQTGFIIGVGLLIDTFVVRTITVPALAAMIGRANWWPLND</sequence>
<keyword evidence="8" id="KW-1185">Reference proteome</keyword>
<dbReference type="SUPFAM" id="SSF82866">
    <property type="entry name" value="Multidrug efflux transporter AcrB transmembrane domain"/>
    <property type="match status" value="2"/>
</dbReference>
<evidence type="ECO:0000256" key="3">
    <source>
        <dbReference type="ARBA" id="ARBA00022475"/>
    </source>
</evidence>
<dbReference type="PANTHER" id="PTHR33406">
    <property type="entry name" value="MEMBRANE PROTEIN MJ1562-RELATED"/>
    <property type="match status" value="1"/>
</dbReference>
<dbReference type="Proteomes" id="UP000467236">
    <property type="component" value="Chromosome"/>
</dbReference>
<dbReference type="InterPro" id="IPR050545">
    <property type="entry name" value="Mycobact_MmpL"/>
</dbReference>
<dbReference type="AlphaFoldDB" id="A0A7I7MVK2"/>
<gene>
    <name evidence="7" type="primary">mmpL8</name>
    <name evidence="7" type="ORF">MSHI_40810</name>
</gene>
<evidence type="ECO:0000256" key="2">
    <source>
        <dbReference type="ARBA" id="ARBA00010157"/>
    </source>
</evidence>
<protein>
    <submittedName>
        <fullName evidence="7">Putative transport protein MmpL8</fullName>
    </submittedName>
</protein>
<dbReference type="InterPro" id="IPR004869">
    <property type="entry name" value="MMPL_dom"/>
</dbReference>
<evidence type="ECO:0000256" key="4">
    <source>
        <dbReference type="ARBA" id="ARBA00022692"/>
    </source>
</evidence>
<evidence type="ECO:0000256" key="1">
    <source>
        <dbReference type="ARBA" id="ARBA00004651"/>
    </source>
</evidence>
<dbReference type="InterPro" id="IPR000731">
    <property type="entry name" value="SSD"/>
</dbReference>
<comment type="similarity">
    <text evidence="2">Belongs to the resistance-nodulation-cell division (RND) (TC 2.A.6) family. MmpL subfamily.</text>
</comment>